<dbReference type="PROSITE" id="PS00107">
    <property type="entry name" value="PROTEIN_KINASE_ATP"/>
    <property type="match status" value="1"/>
</dbReference>
<dbReference type="Gene3D" id="1.10.510.10">
    <property type="entry name" value="Transferase(Phosphotransferase) domain 1"/>
    <property type="match status" value="1"/>
</dbReference>
<evidence type="ECO:0000313" key="17">
    <source>
        <dbReference type="Proteomes" id="UP000189703"/>
    </source>
</evidence>
<evidence type="ECO:0000256" key="15">
    <source>
        <dbReference type="ARBA" id="ARBA00048679"/>
    </source>
</evidence>
<evidence type="ECO:0000256" key="14">
    <source>
        <dbReference type="ARBA" id="ARBA00047899"/>
    </source>
</evidence>
<dbReference type="Pfam" id="PF07714">
    <property type="entry name" value="PK_Tyr_Ser-Thr"/>
    <property type="match status" value="1"/>
</dbReference>
<gene>
    <name evidence="18" type="primary">LOC104596160</name>
</gene>
<protein>
    <recommendedName>
        <fullName evidence="3">non-specific serine/threonine protein kinase</fullName>
        <ecNumber evidence="3">2.7.11.1</ecNumber>
    </recommendedName>
</protein>
<dbReference type="GO" id="GO:0004672">
    <property type="term" value="F:protein kinase activity"/>
    <property type="evidence" value="ECO:0000318"/>
    <property type="project" value="GO_Central"/>
</dbReference>
<evidence type="ECO:0000256" key="11">
    <source>
        <dbReference type="ARBA" id="ARBA00022991"/>
    </source>
</evidence>
<dbReference type="AlphaFoldDB" id="A0A1U7ZN11"/>
<evidence type="ECO:0000256" key="4">
    <source>
        <dbReference type="ARBA" id="ARBA00022527"/>
    </source>
</evidence>
<evidence type="ECO:0000256" key="9">
    <source>
        <dbReference type="ARBA" id="ARBA00022777"/>
    </source>
</evidence>
<dbReference type="Pfam" id="PF00989">
    <property type="entry name" value="PAS"/>
    <property type="match status" value="1"/>
</dbReference>
<dbReference type="STRING" id="4432.A0A1U7ZN11"/>
<keyword evidence="8" id="KW-0547">Nucleotide-binding</keyword>
<feature type="compositionally biased region" description="Low complexity" evidence="16">
    <location>
        <begin position="418"/>
        <end position="436"/>
    </location>
</feature>
<keyword evidence="17" id="KW-1185">Reference proteome</keyword>
<dbReference type="RefSeq" id="XP_010255506.1">
    <property type="nucleotide sequence ID" value="XM_010257204.2"/>
</dbReference>
<dbReference type="PROSITE" id="PS50112">
    <property type="entry name" value="PAS"/>
    <property type="match status" value="1"/>
</dbReference>
<dbReference type="SUPFAM" id="SSF55785">
    <property type="entry name" value="PYP-like sensor domain (PAS domain)"/>
    <property type="match status" value="1"/>
</dbReference>
<dbReference type="InterPro" id="IPR000719">
    <property type="entry name" value="Prot_kinase_dom"/>
</dbReference>
<dbReference type="FunCoup" id="A0A1U7ZN11">
    <property type="interactions" value="44"/>
</dbReference>
<accession>A0A1U7ZN11</accession>
<dbReference type="PROSITE" id="PS50011">
    <property type="entry name" value="PROTEIN_KINASE_DOM"/>
    <property type="match status" value="1"/>
</dbReference>
<comment type="catalytic activity">
    <reaction evidence="14">
        <text>L-threonyl-[protein] + ATP = O-phospho-L-threonyl-[protein] + ADP + H(+)</text>
        <dbReference type="Rhea" id="RHEA:46608"/>
        <dbReference type="Rhea" id="RHEA-COMP:11060"/>
        <dbReference type="Rhea" id="RHEA-COMP:11605"/>
        <dbReference type="ChEBI" id="CHEBI:15378"/>
        <dbReference type="ChEBI" id="CHEBI:30013"/>
        <dbReference type="ChEBI" id="CHEBI:30616"/>
        <dbReference type="ChEBI" id="CHEBI:61977"/>
        <dbReference type="ChEBI" id="CHEBI:456216"/>
        <dbReference type="EC" id="2.7.11.1"/>
    </reaction>
</comment>
<dbReference type="PRINTS" id="PR00109">
    <property type="entry name" value="TYRKINASE"/>
</dbReference>
<comment type="subcellular location">
    <subcellularLocation>
        <location evidence="1">Membrane</location>
    </subcellularLocation>
</comment>
<keyword evidence="13" id="KW-0675">Receptor</keyword>
<sequence length="720" mass="80784">MADESSRADLYRVLVSRFRDLEMSHVKLREQFEMLMQEREEDQRGRGHGSSDSGEGTSDSGWGHLPGFFLSRTPYRKVLQSMGHAVHVCKISSGEIIFWNYAAEKLYGWTEYEVLGRRVVDLLINEEYYASMEKIMAGLSIGRSWSGQFPFKKRSGEIFMAIATKSPLYEEGELVGVITVSCDAAVFNNINSQNLRTHQDRAHSQPRQWKLNMKNIQWQSHPQIALVPQIASSVSNLASKVFLRQHGDNTCSTCTNAKNRGEQVLDTEHMESMKTKTQAGKVLAKYLMRGRNNDAQKDCKSVLAHGSSNAQSSNSGVIFPNLQRGSCSSYAAQGVHSNGNVDIVQNAFEEGSSSSTNKSTVLTSGLECCKCSMSRPEILLPVLDLQHDRKEEPQTNTEKSEDSEVGSTLGQKPELTQSPPLLSSGLSVGNSHGSSSTKGDRESHSTANCEINWEDLHIGEEIGQGSFSVVYRGMWNGSDVAIKLYFENEYREEILLDYSTEIDIMKRVRHPNILLFMGAVYSPERLAIVTEFLPRGSLFRTLHRNNLTLDIRRRLRMALDVARGMNYLHHRNPPIVHRDLKSSNLLVDKSWTVKVGDFGLSKLKDATFLTAKSGRGTPQWMAPEVLRNDPSNEKSDVFSFGVILWELMTISIPWVNLNSLQVVGIVGFMDRRLDLPDDLDPRVSLIIHDCWQSDPENRPSFEEIIPRMTGLIQTFGAVPA</sequence>
<keyword evidence="4" id="KW-0723">Serine/threonine-protein kinase</keyword>
<dbReference type="FunFam" id="1.10.510.10:FF:000476">
    <property type="entry name" value="PAS domain-containing protein tyrosine kinase family protein"/>
    <property type="match status" value="1"/>
</dbReference>
<keyword evidence="6" id="KW-0716">Sensory transduction</keyword>
<comment type="catalytic activity">
    <reaction evidence="15">
        <text>L-seryl-[protein] + ATP = O-phospho-L-seryl-[protein] + ADP + H(+)</text>
        <dbReference type="Rhea" id="RHEA:17989"/>
        <dbReference type="Rhea" id="RHEA-COMP:9863"/>
        <dbReference type="Rhea" id="RHEA-COMP:11604"/>
        <dbReference type="ChEBI" id="CHEBI:15378"/>
        <dbReference type="ChEBI" id="CHEBI:29999"/>
        <dbReference type="ChEBI" id="CHEBI:30616"/>
        <dbReference type="ChEBI" id="CHEBI:83421"/>
        <dbReference type="ChEBI" id="CHEBI:456216"/>
        <dbReference type="EC" id="2.7.11.1"/>
    </reaction>
</comment>
<feature type="compositionally biased region" description="Polar residues" evidence="16">
    <location>
        <begin position="405"/>
        <end position="417"/>
    </location>
</feature>
<keyword evidence="7" id="KW-0808">Transferase</keyword>
<dbReference type="InterPro" id="IPR035965">
    <property type="entry name" value="PAS-like_dom_sf"/>
</dbReference>
<feature type="region of interest" description="Disordered" evidence="16">
    <location>
        <begin position="39"/>
        <end position="60"/>
    </location>
</feature>
<dbReference type="CDD" id="cd13999">
    <property type="entry name" value="STKc_MAP3K-like"/>
    <property type="match status" value="1"/>
</dbReference>
<dbReference type="InterPro" id="IPR000014">
    <property type="entry name" value="PAS"/>
</dbReference>
<dbReference type="PANTHER" id="PTHR44329">
    <property type="entry name" value="SERINE/THREONINE-PROTEIN KINASE TNNI3K-RELATED"/>
    <property type="match status" value="1"/>
</dbReference>
<dbReference type="EC" id="2.7.11.1" evidence="3"/>
<dbReference type="InterPro" id="IPR051681">
    <property type="entry name" value="Ser/Thr_Kinases-Pseudokinases"/>
</dbReference>
<dbReference type="SMART" id="SM00091">
    <property type="entry name" value="PAS"/>
    <property type="match status" value="1"/>
</dbReference>
<dbReference type="CDD" id="cd00130">
    <property type="entry name" value="PAS"/>
    <property type="match status" value="1"/>
</dbReference>
<keyword evidence="9 18" id="KW-0418">Kinase</keyword>
<evidence type="ECO:0000256" key="10">
    <source>
        <dbReference type="ARBA" id="ARBA00022840"/>
    </source>
</evidence>
<feature type="compositionally biased region" description="Low complexity" evidence="16">
    <location>
        <begin position="50"/>
        <end position="60"/>
    </location>
</feature>
<dbReference type="NCBIfam" id="TIGR00229">
    <property type="entry name" value="sensory_box"/>
    <property type="match status" value="1"/>
</dbReference>
<evidence type="ECO:0000256" key="6">
    <source>
        <dbReference type="ARBA" id="ARBA00022606"/>
    </source>
</evidence>
<dbReference type="GO" id="GO:0004674">
    <property type="term" value="F:protein serine/threonine kinase activity"/>
    <property type="evidence" value="ECO:0007669"/>
    <property type="project" value="UniProtKB-KW"/>
</dbReference>
<dbReference type="GO" id="GO:0009881">
    <property type="term" value="F:photoreceptor activity"/>
    <property type="evidence" value="ECO:0007669"/>
    <property type="project" value="UniProtKB-KW"/>
</dbReference>
<dbReference type="SUPFAM" id="SSF56112">
    <property type="entry name" value="Protein kinase-like (PK-like)"/>
    <property type="match status" value="1"/>
</dbReference>
<dbReference type="eggNOG" id="KOG0192">
    <property type="taxonomic scope" value="Eukaryota"/>
</dbReference>
<dbReference type="InterPro" id="IPR008271">
    <property type="entry name" value="Ser/Thr_kinase_AS"/>
</dbReference>
<feature type="compositionally biased region" description="Basic and acidic residues" evidence="16">
    <location>
        <begin position="389"/>
        <end position="402"/>
    </location>
</feature>
<name>A0A1U7ZN11_NELNU</name>
<organism evidence="17 18">
    <name type="scientific">Nelumbo nucifera</name>
    <name type="common">Sacred lotus</name>
    <dbReference type="NCBI Taxonomy" id="4432"/>
    <lineage>
        <taxon>Eukaryota</taxon>
        <taxon>Viridiplantae</taxon>
        <taxon>Streptophyta</taxon>
        <taxon>Embryophyta</taxon>
        <taxon>Tracheophyta</taxon>
        <taxon>Spermatophyta</taxon>
        <taxon>Magnoliopsida</taxon>
        <taxon>Proteales</taxon>
        <taxon>Nelumbonaceae</taxon>
        <taxon>Nelumbo</taxon>
    </lineage>
</organism>
<keyword evidence="12" id="KW-0472">Membrane</keyword>
<dbReference type="PANTHER" id="PTHR44329:SF47">
    <property type="entry name" value="SERINE_THREONINE-PROTEIN KINASE ROCO5-RELATED"/>
    <property type="match status" value="1"/>
</dbReference>
<evidence type="ECO:0000256" key="1">
    <source>
        <dbReference type="ARBA" id="ARBA00004370"/>
    </source>
</evidence>
<evidence type="ECO:0000256" key="7">
    <source>
        <dbReference type="ARBA" id="ARBA00022679"/>
    </source>
</evidence>
<evidence type="ECO:0000256" key="13">
    <source>
        <dbReference type="ARBA" id="ARBA00023170"/>
    </source>
</evidence>
<dbReference type="InterPro" id="IPR017441">
    <property type="entry name" value="Protein_kinase_ATP_BS"/>
</dbReference>
<evidence type="ECO:0000256" key="12">
    <source>
        <dbReference type="ARBA" id="ARBA00023136"/>
    </source>
</evidence>
<evidence type="ECO:0000256" key="2">
    <source>
        <dbReference type="ARBA" id="ARBA00010507"/>
    </source>
</evidence>
<dbReference type="InterPro" id="IPR001245">
    <property type="entry name" value="Ser-Thr/Tyr_kinase_cat_dom"/>
</dbReference>
<dbReference type="Proteomes" id="UP000189703">
    <property type="component" value="Unplaced"/>
</dbReference>
<dbReference type="InterPro" id="IPR011009">
    <property type="entry name" value="Kinase-like_dom_sf"/>
</dbReference>
<dbReference type="Gene3D" id="3.30.200.20">
    <property type="entry name" value="Phosphorylase Kinase, domain 1"/>
    <property type="match status" value="1"/>
</dbReference>
<keyword evidence="5" id="KW-0600">Photoreceptor protein</keyword>
<dbReference type="Gene3D" id="3.30.450.20">
    <property type="entry name" value="PAS domain"/>
    <property type="match status" value="1"/>
</dbReference>
<dbReference type="GO" id="GO:0007165">
    <property type="term" value="P:signal transduction"/>
    <property type="evidence" value="ECO:0000318"/>
    <property type="project" value="GO_Central"/>
</dbReference>
<dbReference type="PROSITE" id="PS00108">
    <property type="entry name" value="PROTEIN_KINASE_ST"/>
    <property type="match status" value="1"/>
</dbReference>
<evidence type="ECO:0000256" key="16">
    <source>
        <dbReference type="SAM" id="MobiDB-lite"/>
    </source>
</evidence>
<dbReference type="OMA" id="NLKKIQW"/>
<evidence type="ECO:0000256" key="3">
    <source>
        <dbReference type="ARBA" id="ARBA00012513"/>
    </source>
</evidence>
<keyword evidence="10" id="KW-0067">ATP-binding</keyword>
<dbReference type="GeneID" id="104596160"/>
<dbReference type="GO" id="GO:0005524">
    <property type="term" value="F:ATP binding"/>
    <property type="evidence" value="ECO:0007669"/>
    <property type="project" value="UniProtKB-UniRule"/>
</dbReference>
<feature type="region of interest" description="Disordered" evidence="16">
    <location>
        <begin position="389"/>
        <end position="446"/>
    </location>
</feature>
<proteinExistence type="inferred from homology"/>
<evidence type="ECO:0000256" key="5">
    <source>
        <dbReference type="ARBA" id="ARBA00022543"/>
    </source>
</evidence>
<keyword evidence="11" id="KW-0157">Chromophore</keyword>
<dbReference type="SMART" id="SM00220">
    <property type="entry name" value="S_TKc"/>
    <property type="match status" value="1"/>
</dbReference>
<comment type="similarity">
    <text evidence="2">Belongs to the protein kinase superfamily. TKL Ser/Thr protein kinase family. RAF subfamily.</text>
</comment>
<dbReference type="OrthoDB" id="339325at2759"/>
<dbReference type="InterPro" id="IPR013767">
    <property type="entry name" value="PAS_fold"/>
</dbReference>
<evidence type="ECO:0000256" key="8">
    <source>
        <dbReference type="ARBA" id="ARBA00022741"/>
    </source>
</evidence>
<dbReference type="KEGG" id="nnu:104596160"/>
<dbReference type="GO" id="GO:0006355">
    <property type="term" value="P:regulation of DNA-templated transcription"/>
    <property type="evidence" value="ECO:0007669"/>
    <property type="project" value="InterPro"/>
</dbReference>
<dbReference type="FunFam" id="3.30.200.20:FF:000060">
    <property type="entry name" value="Serine/threonine-protein kinase isoform 1"/>
    <property type="match status" value="1"/>
</dbReference>
<reference evidence="18" key="1">
    <citation type="submission" date="2025-08" db="UniProtKB">
        <authorList>
            <consortium name="RefSeq"/>
        </authorList>
    </citation>
    <scope>IDENTIFICATION</scope>
</reference>
<evidence type="ECO:0000313" key="18">
    <source>
        <dbReference type="RefSeq" id="XP_010255506.1"/>
    </source>
</evidence>
<dbReference type="GO" id="GO:0005737">
    <property type="term" value="C:cytoplasm"/>
    <property type="evidence" value="ECO:0000318"/>
    <property type="project" value="GO_Central"/>
</dbReference>
<dbReference type="GO" id="GO:0016020">
    <property type="term" value="C:membrane"/>
    <property type="evidence" value="ECO:0007669"/>
    <property type="project" value="UniProtKB-SubCell"/>
</dbReference>